<evidence type="ECO:0000259" key="5">
    <source>
        <dbReference type="PROSITE" id="PS50994"/>
    </source>
</evidence>
<dbReference type="PANTHER" id="PTHR42648">
    <property type="entry name" value="TRANSPOSASE, PUTATIVE-RELATED"/>
    <property type="match status" value="1"/>
</dbReference>
<dbReference type="SUPFAM" id="SSF53098">
    <property type="entry name" value="Ribonuclease H-like"/>
    <property type="match status" value="1"/>
</dbReference>
<dbReference type="AlphaFoldDB" id="A0A9Q3D6V2"/>
<dbReference type="InterPro" id="IPR039537">
    <property type="entry name" value="Retrotran_Ty1/copia-like"/>
</dbReference>
<dbReference type="GO" id="GO:0003964">
    <property type="term" value="F:RNA-directed DNA polymerase activity"/>
    <property type="evidence" value="ECO:0007669"/>
    <property type="project" value="UniProtKB-EC"/>
</dbReference>
<dbReference type="GO" id="GO:0032196">
    <property type="term" value="P:transposition"/>
    <property type="evidence" value="ECO:0007669"/>
    <property type="project" value="UniProtKB-KW"/>
</dbReference>
<comment type="caution">
    <text evidence="6">The sequence shown here is derived from an EMBL/GenBank/DDBJ whole genome shotgun (WGS) entry which is preliminary data.</text>
</comment>
<evidence type="ECO:0000256" key="3">
    <source>
        <dbReference type="ARBA" id="ARBA00048173"/>
    </source>
</evidence>
<comment type="catalytic activity">
    <reaction evidence="3">
        <text>DNA(n) + a 2'-deoxyribonucleoside 5'-triphosphate = DNA(n+1) + diphosphate</text>
        <dbReference type="Rhea" id="RHEA:22508"/>
        <dbReference type="Rhea" id="RHEA-COMP:17339"/>
        <dbReference type="Rhea" id="RHEA-COMP:17340"/>
        <dbReference type="ChEBI" id="CHEBI:33019"/>
        <dbReference type="ChEBI" id="CHEBI:61560"/>
        <dbReference type="ChEBI" id="CHEBI:173112"/>
        <dbReference type="EC" id="2.7.7.49"/>
    </reaction>
</comment>
<dbReference type="Pfam" id="PF00665">
    <property type="entry name" value="rve"/>
    <property type="match status" value="1"/>
</dbReference>
<dbReference type="GO" id="GO:0005634">
    <property type="term" value="C:nucleus"/>
    <property type="evidence" value="ECO:0007669"/>
    <property type="project" value="UniProtKB-ARBA"/>
</dbReference>
<dbReference type="OrthoDB" id="413361at2759"/>
<evidence type="ECO:0000256" key="4">
    <source>
        <dbReference type="ARBA" id="ARBA00049244"/>
    </source>
</evidence>
<dbReference type="InterPro" id="IPR001584">
    <property type="entry name" value="Integrase_cat-core"/>
</dbReference>
<dbReference type="EMBL" id="AVOT02012779">
    <property type="protein sequence ID" value="MBW0494852.1"/>
    <property type="molecule type" value="Genomic_DNA"/>
</dbReference>
<gene>
    <name evidence="6" type="ORF">O181_034567</name>
</gene>
<evidence type="ECO:0000256" key="1">
    <source>
        <dbReference type="ARBA" id="ARBA00022578"/>
    </source>
</evidence>
<dbReference type="InterPro" id="IPR012337">
    <property type="entry name" value="RNaseH-like_sf"/>
</dbReference>
<dbReference type="PROSITE" id="PS50994">
    <property type="entry name" value="INTEGRASE"/>
    <property type="match status" value="1"/>
</dbReference>
<keyword evidence="1" id="KW-0815">Transposition</keyword>
<name>A0A9Q3D6V2_9BASI</name>
<dbReference type="Gene3D" id="3.30.420.10">
    <property type="entry name" value="Ribonuclease H-like superfamily/Ribonuclease H"/>
    <property type="match status" value="1"/>
</dbReference>
<sequence length="129" mass="14605">MQKSSVVGGIPNVYFHDCSIANIQHRPVKTASCLSIKEPGDLIVANLMGPYELSFNHKKYILMIQDAFSRVVVAIPLSNKSESKTYLINWMKKFTNVTPYKIKTIRTDNGTEFKNSILNEFLTQHGIIN</sequence>
<evidence type="ECO:0000256" key="2">
    <source>
        <dbReference type="ARBA" id="ARBA00022884"/>
    </source>
</evidence>
<keyword evidence="7" id="KW-1185">Reference proteome</keyword>
<accession>A0A9Q3D6V2</accession>
<evidence type="ECO:0000313" key="6">
    <source>
        <dbReference type="EMBL" id="MBW0494852.1"/>
    </source>
</evidence>
<keyword evidence="2" id="KW-0694">RNA-binding</keyword>
<dbReference type="Proteomes" id="UP000765509">
    <property type="component" value="Unassembled WGS sequence"/>
</dbReference>
<evidence type="ECO:0000313" key="7">
    <source>
        <dbReference type="Proteomes" id="UP000765509"/>
    </source>
</evidence>
<dbReference type="GO" id="GO:0015074">
    <property type="term" value="P:DNA integration"/>
    <property type="evidence" value="ECO:0007669"/>
    <property type="project" value="InterPro"/>
</dbReference>
<protein>
    <recommendedName>
        <fullName evidence="5">Integrase catalytic domain-containing protein</fullName>
    </recommendedName>
</protein>
<feature type="domain" description="Integrase catalytic" evidence="5">
    <location>
        <begin position="35"/>
        <end position="129"/>
    </location>
</feature>
<organism evidence="6 7">
    <name type="scientific">Austropuccinia psidii MF-1</name>
    <dbReference type="NCBI Taxonomy" id="1389203"/>
    <lineage>
        <taxon>Eukaryota</taxon>
        <taxon>Fungi</taxon>
        <taxon>Dikarya</taxon>
        <taxon>Basidiomycota</taxon>
        <taxon>Pucciniomycotina</taxon>
        <taxon>Pucciniomycetes</taxon>
        <taxon>Pucciniales</taxon>
        <taxon>Sphaerophragmiaceae</taxon>
        <taxon>Austropuccinia</taxon>
    </lineage>
</organism>
<reference evidence="6" key="1">
    <citation type="submission" date="2021-03" db="EMBL/GenBank/DDBJ databases">
        <title>Draft genome sequence of rust myrtle Austropuccinia psidii MF-1, a brazilian biotype.</title>
        <authorList>
            <person name="Quecine M.C."/>
            <person name="Pachon D.M.R."/>
            <person name="Bonatelli M.L."/>
            <person name="Correr F.H."/>
            <person name="Franceschini L.M."/>
            <person name="Leite T.F."/>
            <person name="Margarido G.R.A."/>
            <person name="Almeida C.A."/>
            <person name="Ferrarezi J.A."/>
            <person name="Labate C.A."/>
        </authorList>
    </citation>
    <scope>NUCLEOTIDE SEQUENCE</scope>
    <source>
        <strain evidence="6">MF-1</strain>
    </source>
</reference>
<dbReference type="GO" id="GO:0003887">
    <property type="term" value="F:DNA-directed DNA polymerase activity"/>
    <property type="evidence" value="ECO:0007669"/>
    <property type="project" value="UniProtKB-EC"/>
</dbReference>
<proteinExistence type="predicted"/>
<comment type="catalytic activity">
    <reaction evidence="4">
        <text>DNA(n) + a 2'-deoxyribonucleoside 5'-triphosphate = DNA(n+1) + diphosphate</text>
        <dbReference type="Rhea" id="RHEA:22508"/>
        <dbReference type="Rhea" id="RHEA-COMP:17339"/>
        <dbReference type="Rhea" id="RHEA-COMP:17340"/>
        <dbReference type="ChEBI" id="CHEBI:33019"/>
        <dbReference type="ChEBI" id="CHEBI:61560"/>
        <dbReference type="ChEBI" id="CHEBI:173112"/>
        <dbReference type="EC" id="2.7.7.7"/>
    </reaction>
</comment>
<dbReference type="PANTHER" id="PTHR42648:SF21">
    <property type="entry name" value="CYSTEINE-RICH RLK (RECEPTOR-LIKE PROTEIN KINASE) 8"/>
    <property type="match status" value="1"/>
</dbReference>
<dbReference type="InterPro" id="IPR036397">
    <property type="entry name" value="RNaseH_sf"/>
</dbReference>
<dbReference type="GO" id="GO:0003723">
    <property type="term" value="F:RNA binding"/>
    <property type="evidence" value="ECO:0007669"/>
    <property type="project" value="UniProtKB-KW"/>
</dbReference>